<dbReference type="Proteomes" id="UP000188357">
    <property type="component" value="Unassembled WGS sequence"/>
</dbReference>
<organism evidence="2 3">
    <name type="scientific">Psychrobacter piechaudii</name>
    <dbReference type="NCBI Taxonomy" id="1945521"/>
    <lineage>
        <taxon>Bacteria</taxon>
        <taxon>Pseudomonadati</taxon>
        <taxon>Pseudomonadota</taxon>
        <taxon>Gammaproteobacteria</taxon>
        <taxon>Moraxellales</taxon>
        <taxon>Moraxellaceae</taxon>
        <taxon>Psychrobacter</taxon>
    </lineage>
</organism>
<dbReference type="EMBL" id="FUGE01000124">
    <property type="protein sequence ID" value="SJM71302.1"/>
    <property type="molecule type" value="Genomic_DNA"/>
</dbReference>
<accession>A0A1R4GTZ5</accession>
<dbReference type="OrthoDB" id="9797358at2"/>
<dbReference type="SUPFAM" id="SSF101738">
    <property type="entry name" value="SspB-like"/>
    <property type="match status" value="1"/>
</dbReference>
<evidence type="ECO:0000313" key="3">
    <source>
        <dbReference type="Proteomes" id="UP000188357"/>
    </source>
</evidence>
<dbReference type="PANTHER" id="PTHR37486:SF1">
    <property type="entry name" value="STRINGENT STARVATION PROTEIN B"/>
    <property type="match status" value="1"/>
</dbReference>
<dbReference type="InterPro" id="IPR007481">
    <property type="entry name" value="SspB"/>
</dbReference>
<feature type="region of interest" description="Disordered" evidence="1">
    <location>
        <begin position="106"/>
        <end position="135"/>
    </location>
</feature>
<proteinExistence type="predicted"/>
<dbReference type="InterPro" id="IPR036760">
    <property type="entry name" value="SspB-like_sf"/>
</dbReference>
<dbReference type="Gene3D" id="2.30.30.220">
    <property type="entry name" value="SspB-like"/>
    <property type="match status" value="1"/>
</dbReference>
<dbReference type="NCBIfam" id="NF008770">
    <property type="entry name" value="PRK11798.2-6"/>
    <property type="match status" value="1"/>
</dbReference>
<dbReference type="RefSeq" id="WP_077450954.1">
    <property type="nucleotide sequence ID" value="NZ_FUGE01000124.1"/>
</dbReference>
<dbReference type="Pfam" id="PF04386">
    <property type="entry name" value="SspB"/>
    <property type="match status" value="1"/>
</dbReference>
<reference evidence="2 3" key="1">
    <citation type="submission" date="2017-02" db="EMBL/GenBank/DDBJ databases">
        <authorList>
            <person name="Peterson S.W."/>
        </authorList>
    </citation>
    <scope>NUCLEOTIDE SEQUENCE [LARGE SCALE GENOMIC DNA]</scope>
    <source>
        <strain evidence="2">Psychrobacter_piechaudii</strain>
    </source>
</reference>
<dbReference type="PIRSF" id="PIRSF005276">
    <property type="entry name" value="SspB"/>
    <property type="match status" value="1"/>
</dbReference>
<dbReference type="GO" id="GO:0045732">
    <property type="term" value="P:positive regulation of protein catabolic process"/>
    <property type="evidence" value="ECO:0007669"/>
    <property type="project" value="TreeGrafter"/>
</dbReference>
<evidence type="ECO:0000256" key="1">
    <source>
        <dbReference type="SAM" id="MobiDB-lite"/>
    </source>
</evidence>
<evidence type="ECO:0008006" key="4">
    <source>
        <dbReference type="Google" id="ProtNLM"/>
    </source>
</evidence>
<gene>
    <name evidence="2" type="ORF">A1232T_01188</name>
</gene>
<dbReference type="GO" id="GO:0005829">
    <property type="term" value="C:cytosol"/>
    <property type="evidence" value="ECO:0007669"/>
    <property type="project" value="TreeGrafter"/>
</dbReference>
<dbReference type="NCBIfam" id="NF008769">
    <property type="entry name" value="PRK11798.2-5"/>
    <property type="match status" value="1"/>
</dbReference>
<feature type="compositionally biased region" description="Low complexity" evidence="1">
    <location>
        <begin position="121"/>
        <end position="133"/>
    </location>
</feature>
<dbReference type="AlphaFoldDB" id="A0A1R4GTZ5"/>
<dbReference type="PANTHER" id="PTHR37486">
    <property type="entry name" value="STRINGENT STARVATION PROTEIN B"/>
    <property type="match status" value="1"/>
</dbReference>
<keyword evidence="3" id="KW-1185">Reference proteome</keyword>
<protein>
    <recommendedName>
        <fullName evidence="4">Stringent starvation protein B</fullName>
    </recommendedName>
</protein>
<feature type="compositionally biased region" description="Acidic residues" evidence="1">
    <location>
        <begin position="109"/>
        <end position="120"/>
    </location>
</feature>
<sequence>MTEELKLTPTRPYMIRAFYEWLEDNSLTPYLLVDATQDNLVIPTEHVQNGQIVLNIASQATGNMNIDNNYINFNARFGGVSRELWIPMQAVMALFAKENQSIAMPFDPAEYEDFTPEDPEPTTTTKSTPASKADTIERAKKAGLKILK</sequence>
<dbReference type="STRING" id="1945521.A1232T_01188"/>
<evidence type="ECO:0000313" key="2">
    <source>
        <dbReference type="EMBL" id="SJM71302.1"/>
    </source>
</evidence>
<name>A0A1R4GTZ5_9GAMM</name>
<dbReference type="GO" id="GO:0005840">
    <property type="term" value="C:ribosome"/>
    <property type="evidence" value="ECO:0007669"/>
    <property type="project" value="TreeGrafter"/>
</dbReference>